<dbReference type="GO" id="GO:0003735">
    <property type="term" value="F:structural constituent of ribosome"/>
    <property type="evidence" value="ECO:0007669"/>
    <property type="project" value="InterPro"/>
</dbReference>
<dbReference type="Proteomes" id="UP001153709">
    <property type="component" value="Chromosome 3"/>
</dbReference>
<dbReference type="GO" id="GO:0006412">
    <property type="term" value="P:translation"/>
    <property type="evidence" value="ECO:0007669"/>
    <property type="project" value="InterPro"/>
</dbReference>
<dbReference type="Pfam" id="PF00833">
    <property type="entry name" value="Ribosomal_S17e"/>
    <property type="match status" value="1"/>
</dbReference>
<protein>
    <recommendedName>
        <fullName evidence="6">40S ribosomal protein S17</fullName>
    </recommendedName>
</protein>
<sequence length="114" mass="13136">MELKIEFYPMLHFYTNKCICEEIAINPTKPLRNKIAGFVTHLMKRPRHSQVRGISIKFPSSEGRDNYVPEVSSLEHDIIEVDPETKELLKMLDLNNISGLQLTQPAANTFNRHS</sequence>
<dbReference type="InterPro" id="IPR036401">
    <property type="entry name" value="Ribosomal_eS17_sf"/>
</dbReference>
<dbReference type="EMBL" id="OU898278">
    <property type="protein sequence ID" value="CAG9832040.1"/>
    <property type="molecule type" value="Genomic_DNA"/>
</dbReference>
<dbReference type="OrthoDB" id="1727351at2759"/>
<comment type="similarity">
    <text evidence="1">Belongs to the eukaryotic ribosomal protein eS17 family.</text>
</comment>
<evidence type="ECO:0000256" key="1">
    <source>
        <dbReference type="ARBA" id="ARBA00010444"/>
    </source>
</evidence>
<name>A0A9N9XAZ0_DIABA</name>
<dbReference type="PANTHER" id="PTHR10732:SF0">
    <property type="entry name" value="40S RIBOSOMAL PROTEIN S17"/>
    <property type="match status" value="1"/>
</dbReference>
<dbReference type="GO" id="GO:0005840">
    <property type="term" value="C:ribosome"/>
    <property type="evidence" value="ECO:0007669"/>
    <property type="project" value="UniProtKB-KW"/>
</dbReference>
<dbReference type="InterPro" id="IPR001210">
    <property type="entry name" value="Ribosomal_eS17"/>
</dbReference>
<dbReference type="Gene3D" id="1.10.60.20">
    <property type="entry name" value="Ribosomal protein S17e-like"/>
    <property type="match status" value="1"/>
</dbReference>
<proteinExistence type="inferred from homology"/>
<keyword evidence="3" id="KW-0687">Ribonucleoprotein</keyword>
<evidence type="ECO:0008006" key="6">
    <source>
        <dbReference type="Google" id="ProtNLM"/>
    </source>
</evidence>
<organism evidence="4 5">
    <name type="scientific">Diabrotica balteata</name>
    <name type="common">Banded cucumber beetle</name>
    <dbReference type="NCBI Taxonomy" id="107213"/>
    <lineage>
        <taxon>Eukaryota</taxon>
        <taxon>Metazoa</taxon>
        <taxon>Ecdysozoa</taxon>
        <taxon>Arthropoda</taxon>
        <taxon>Hexapoda</taxon>
        <taxon>Insecta</taxon>
        <taxon>Pterygota</taxon>
        <taxon>Neoptera</taxon>
        <taxon>Endopterygota</taxon>
        <taxon>Coleoptera</taxon>
        <taxon>Polyphaga</taxon>
        <taxon>Cucujiformia</taxon>
        <taxon>Chrysomeloidea</taxon>
        <taxon>Chrysomelidae</taxon>
        <taxon>Galerucinae</taxon>
        <taxon>Diabroticina</taxon>
        <taxon>Diabroticites</taxon>
        <taxon>Diabrotica</taxon>
    </lineage>
</organism>
<evidence type="ECO:0000256" key="2">
    <source>
        <dbReference type="ARBA" id="ARBA00022980"/>
    </source>
</evidence>
<evidence type="ECO:0000313" key="4">
    <source>
        <dbReference type="EMBL" id="CAG9832040.1"/>
    </source>
</evidence>
<gene>
    <name evidence="4" type="ORF">DIABBA_LOCUS5576</name>
</gene>
<evidence type="ECO:0000313" key="5">
    <source>
        <dbReference type="Proteomes" id="UP001153709"/>
    </source>
</evidence>
<dbReference type="GO" id="GO:1990904">
    <property type="term" value="C:ribonucleoprotein complex"/>
    <property type="evidence" value="ECO:0007669"/>
    <property type="project" value="UniProtKB-KW"/>
</dbReference>
<accession>A0A9N9XAZ0</accession>
<evidence type="ECO:0000256" key="3">
    <source>
        <dbReference type="ARBA" id="ARBA00023274"/>
    </source>
</evidence>
<dbReference type="AlphaFoldDB" id="A0A9N9XAZ0"/>
<keyword evidence="2" id="KW-0689">Ribosomal protein</keyword>
<dbReference type="PANTHER" id="PTHR10732">
    <property type="entry name" value="40S RIBOSOMAL PROTEIN S17"/>
    <property type="match status" value="1"/>
</dbReference>
<reference evidence="4" key="1">
    <citation type="submission" date="2022-01" db="EMBL/GenBank/DDBJ databases">
        <authorList>
            <person name="King R."/>
        </authorList>
    </citation>
    <scope>NUCLEOTIDE SEQUENCE</scope>
</reference>
<dbReference type="SUPFAM" id="SSF116820">
    <property type="entry name" value="Rps17e-like"/>
    <property type="match status" value="1"/>
</dbReference>
<keyword evidence="5" id="KW-1185">Reference proteome</keyword>